<dbReference type="Proteomes" id="UP000386575">
    <property type="component" value="Unassembled WGS sequence"/>
</dbReference>
<dbReference type="RefSeq" id="WP_151047427.1">
    <property type="nucleotide sequence ID" value="NZ_VZUL01000004.1"/>
</dbReference>
<protein>
    <submittedName>
        <fullName evidence="1">Uncharacterized protein</fullName>
    </submittedName>
</protein>
<sequence length="183" mass="20005">MDSFSSSEQRFCEIIRGKDRALRDFLSGSTLPDHIDAQTWLTYLTGIKSALGNLNNDLAFVATLLVKRYLQDRFGILDFDAAGKAQGAAGVDIEAITKDGKPIVGELKTTKPYQPGFGAQQRTMMLKDLKRLAASDAAHRFMFVTDPDAFTALCKPGFANRVPGVEIVDLVTGRTFLCEGPQV</sequence>
<organism evidence="1 2">
    <name type="scientific">Neorhizobium galegae</name>
    <name type="common">Rhizobium galegae</name>
    <dbReference type="NCBI Taxonomy" id="399"/>
    <lineage>
        <taxon>Bacteria</taxon>
        <taxon>Pseudomonadati</taxon>
        <taxon>Pseudomonadota</taxon>
        <taxon>Alphaproteobacteria</taxon>
        <taxon>Hyphomicrobiales</taxon>
        <taxon>Rhizobiaceae</taxon>
        <taxon>Rhizobium/Agrobacterium group</taxon>
        <taxon>Neorhizobium</taxon>
    </lineage>
</organism>
<dbReference type="AlphaFoldDB" id="A0A6A1THZ6"/>
<comment type="caution">
    <text evidence="1">The sequence shown here is derived from an EMBL/GenBank/DDBJ whole genome shotgun (WGS) entry which is preliminary data.</text>
</comment>
<gene>
    <name evidence="1" type="ORF">F4V91_31965</name>
</gene>
<accession>A0A6A1THZ6</accession>
<reference evidence="1 2" key="1">
    <citation type="submission" date="2019-09" db="EMBL/GenBank/DDBJ databases">
        <title>Genome sequencing of Ng87 strain.</title>
        <authorList>
            <person name="Karasev E.S."/>
            <person name="Andronov E."/>
        </authorList>
    </citation>
    <scope>NUCLEOTIDE SEQUENCE [LARGE SCALE GENOMIC DNA]</scope>
    <source>
        <strain evidence="1 2">Ng87</strain>
    </source>
</reference>
<name>A0A6A1THZ6_NEOGA</name>
<evidence type="ECO:0000313" key="2">
    <source>
        <dbReference type="Proteomes" id="UP000386575"/>
    </source>
</evidence>
<evidence type="ECO:0000313" key="1">
    <source>
        <dbReference type="EMBL" id="KAB1082570.1"/>
    </source>
</evidence>
<dbReference type="EMBL" id="VZUL01000004">
    <property type="protein sequence ID" value="KAB1082570.1"/>
    <property type="molecule type" value="Genomic_DNA"/>
</dbReference>
<proteinExistence type="predicted"/>